<evidence type="ECO:0000256" key="1">
    <source>
        <dbReference type="SAM" id="MobiDB-lite"/>
    </source>
</evidence>
<evidence type="ECO:0000313" key="3">
    <source>
        <dbReference type="Proteomes" id="UP000016932"/>
    </source>
</evidence>
<dbReference type="Proteomes" id="UP000016932">
    <property type="component" value="Unassembled WGS sequence"/>
</dbReference>
<keyword evidence="3" id="KW-1185">Reference proteome</keyword>
<dbReference type="AlphaFoldDB" id="N1Q5X8"/>
<gene>
    <name evidence="2" type="ORF">MYCFIDRAFT_169320</name>
</gene>
<dbReference type="KEGG" id="pfj:MYCFIDRAFT_169320"/>
<proteinExistence type="predicted"/>
<name>N1Q5X8_PSEFD</name>
<dbReference type="VEuPathDB" id="FungiDB:MYCFIDRAFT_169320"/>
<protein>
    <submittedName>
        <fullName evidence="2">Uncharacterized protein</fullName>
    </submittedName>
</protein>
<feature type="region of interest" description="Disordered" evidence="1">
    <location>
        <begin position="310"/>
        <end position="339"/>
    </location>
</feature>
<dbReference type="HOGENOM" id="CLU_750319_0_0_1"/>
<dbReference type="GeneID" id="19332348"/>
<reference evidence="2 3" key="1">
    <citation type="journal article" date="2012" name="PLoS Pathog.">
        <title>Diverse lifestyles and strategies of plant pathogenesis encoded in the genomes of eighteen Dothideomycetes fungi.</title>
        <authorList>
            <person name="Ohm R.A."/>
            <person name="Feau N."/>
            <person name="Henrissat B."/>
            <person name="Schoch C.L."/>
            <person name="Horwitz B.A."/>
            <person name="Barry K.W."/>
            <person name="Condon B.J."/>
            <person name="Copeland A.C."/>
            <person name="Dhillon B."/>
            <person name="Glaser F."/>
            <person name="Hesse C.N."/>
            <person name="Kosti I."/>
            <person name="LaButti K."/>
            <person name="Lindquist E.A."/>
            <person name="Lucas S."/>
            <person name="Salamov A.A."/>
            <person name="Bradshaw R.E."/>
            <person name="Ciuffetti L."/>
            <person name="Hamelin R.C."/>
            <person name="Kema G.H.J."/>
            <person name="Lawrence C."/>
            <person name="Scott J.A."/>
            <person name="Spatafora J.W."/>
            <person name="Turgeon B.G."/>
            <person name="de Wit P.J.G.M."/>
            <person name="Zhong S."/>
            <person name="Goodwin S.B."/>
            <person name="Grigoriev I.V."/>
        </authorList>
    </citation>
    <scope>NUCLEOTIDE SEQUENCE [LARGE SCALE GENOMIC DNA]</scope>
    <source>
        <strain evidence="2 3">CIRAD86</strain>
    </source>
</reference>
<feature type="region of interest" description="Disordered" evidence="1">
    <location>
        <begin position="23"/>
        <end position="48"/>
    </location>
</feature>
<evidence type="ECO:0000313" key="2">
    <source>
        <dbReference type="EMBL" id="EME87505.1"/>
    </source>
</evidence>
<sequence>MRDLGQRLDRSPCNTGVMAGAEEHDGAQETAAESVSRPSSPIGGVNVGEPSRTASVNFWVRGACSRCLTLELARMRPEANRIVSWKLAAHSSAQRVNRKFPVERKACHYWVYWYGKRERMGQKPGGGESAVAEHGGAECAMYDITDYVLATVVGRRRVGESSSSGGQRAWSWSWWTLAVFDAASRSNRCRKDARLPASPQNNDSNKQWPVRAMLSGPRRVHVTHSWLVEAGTVVSMKRREVGTQIGFRTVQRHGGPMRCTLSPFVLFRGGGLLLYQHHSQPRQTDAHPLLRHECALQPVNHARLMRYARKRKRKRKIHDVATRHSPNGGRSRSCLHSEPDLKRRATQGHWVYVSSTRPSGTSLVRFGAR</sequence>
<accession>N1Q5X8</accession>
<organism evidence="2 3">
    <name type="scientific">Pseudocercospora fijiensis (strain CIRAD86)</name>
    <name type="common">Black leaf streak disease fungus</name>
    <name type="synonym">Mycosphaerella fijiensis</name>
    <dbReference type="NCBI Taxonomy" id="383855"/>
    <lineage>
        <taxon>Eukaryota</taxon>
        <taxon>Fungi</taxon>
        <taxon>Dikarya</taxon>
        <taxon>Ascomycota</taxon>
        <taxon>Pezizomycotina</taxon>
        <taxon>Dothideomycetes</taxon>
        <taxon>Dothideomycetidae</taxon>
        <taxon>Mycosphaerellales</taxon>
        <taxon>Mycosphaerellaceae</taxon>
        <taxon>Pseudocercospora</taxon>
    </lineage>
</organism>
<dbReference type="RefSeq" id="XP_007920917.1">
    <property type="nucleotide sequence ID" value="XM_007922726.1"/>
</dbReference>
<dbReference type="EMBL" id="KB446555">
    <property type="protein sequence ID" value="EME87505.1"/>
    <property type="molecule type" value="Genomic_DNA"/>
</dbReference>